<proteinExistence type="predicted"/>
<dbReference type="EMBL" id="UINC01020346">
    <property type="protein sequence ID" value="SVA85528.1"/>
    <property type="molecule type" value="Genomic_DNA"/>
</dbReference>
<protein>
    <submittedName>
        <fullName evidence="1">Uncharacterized protein</fullName>
    </submittedName>
</protein>
<name>A0A381Z8D4_9ZZZZ</name>
<accession>A0A381Z8D4</accession>
<dbReference type="AlphaFoldDB" id="A0A381Z8D4"/>
<reference evidence="1" key="1">
    <citation type="submission" date="2018-05" db="EMBL/GenBank/DDBJ databases">
        <authorList>
            <person name="Lanie J.A."/>
            <person name="Ng W.-L."/>
            <person name="Kazmierczak K.M."/>
            <person name="Andrzejewski T.M."/>
            <person name="Davidsen T.M."/>
            <person name="Wayne K.J."/>
            <person name="Tettelin H."/>
            <person name="Glass J.I."/>
            <person name="Rusch D."/>
            <person name="Podicherti R."/>
            <person name="Tsui H.-C.T."/>
            <person name="Winkler M.E."/>
        </authorList>
    </citation>
    <scope>NUCLEOTIDE SEQUENCE</scope>
</reference>
<organism evidence="1">
    <name type="scientific">marine metagenome</name>
    <dbReference type="NCBI Taxonomy" id="408172"/>
    <lineage>
        <taxon>unclassified sequences</taxon>
        <taxon>metagenomes</taxon>
        <taxon>ecological metagenomes</taxon>
    </lineage>
</organism>
<gene>
    <name evidence="1" type="ORF">METZ01_LOCUS138382</name>
</gene>
<evidence type="ECO:0000313" key="1">
    <source>
        <dbReference type="EMBL" id="SVA85528.1"/>
    </source>
</evidence>
<sequence length="75" mass="8562">MAVDPVDEFLLRYVVTYKCRALLDLLTDKDQRVLTFAARGVVQEMPGYEYRLLLSAWRNQGNHLAGDLPRFGGAF</sequence>